<evidence type="ECO:0000313" key="1">
    <source>
        <dbReference type="EMBL" id="KII70206.1"/>
    </source>
</evidence>
<dbReference type="EMBL" id="JWZT01002157">
    <property type="protein sequence ID" value="KII70206.1"/>
    <property type="molecule type" value="Genomic_DNA"/>
</dbReference>
<evidence type="ECO:0000313" key="2">
    <source>
        <dbReference type="Proteomes" id="UP000031668"/>
    </source>
</evidence>
<keyword evidence="2" id="KW-1185">Reference proteome</keyword>
<dbReference type="AlphaFoldDB" id="A0A0C2MSC3"/>
<organism evidence="1 2">
    <name type="scientific">Thelohanellus kitauei</name>
    <name type="common">Myxosporean</name>
    <dbReference type="NCBI Taxonomy" id="669202"/>
    <lineage>
        <taxon>Eukaryota</taxon>
        <taxon>Metazoa</taxon>
        <taxon>Cnidaria</taxon>
        <taxon>Myxozoa</taxon>
        <taxon>Myxosporea</taxon>
        <taxon>Bivalvulida</taxon>
        <taxon>Platysporina</taxon>
        <taxon>Myxobolidae</taxon>
        <taxon>Thelohanellus</taxon>
    </lineage>
</organism>
<gene>
    <name evidence="1" type="ORF">RF11_00847</name>
</gene>
<dbReference type="OrthoDB" id="2498125at2759"/>
<protein>
    <submittedName>
        <fullName evidence="1">Uncharacterized protein</fullName>
    </submittedName>
</protein>
<name>A0A0C2MSC3_THEKT</name>
<comment type="caution">
    <text evidence="1">The sequence shown here is derived from an EMBL/GenBank/DDBJ whole genome shotgun (WGS) entry which is preliminary data.</text>
</comment>
<proteinExistence type="predicted"/>
<dbReference type="Proteomes" id="UP000031668">
    <property type="component" value="Unassembled WGS sequence"/>
</dbReference>
<sequence>MSPSEFQTFCTENGIITAKFDLPIKLFIFEFKNEPVVLIDKNQFFIFQLTTRLTQVKNRCKDNSNYKRYDHKVMENIEDTNSERRTYKKLSIDVKMLAISYNQRNPEKSIAEVARNLSLNECTLRYTYSKFLRDGNVIQNSQAGPKYIKVEE</sequence>
<reference evidence="1 2" key="1">
    <citation type="journal article" date="2014" name="Genome Biol. Evol.">
        <title>The genome of the myxosporean Thelohanellus kitauei shows adaptations to nutrient acquisition within its fish host.</title>
        <authorList>
            <person name="Yang Y."/>
            <person name="Xiong J."/>
            <person name="Zhou Z."/>
            <person name="Huo F."/>
            <person name="Miao W."/>
            <person name="Ran C."/>
            <person name="Liu Y."/>
            <person name="Zhang J."/>
            <person name="Feng J."/>
            <person name="Wang M."/>
            <person name="Wang M."/>
            <person name="Wang L."/>
            <person name="Yao B."/>
        </authorList>
    </citation>
    <scope>NUCLEOTIDE SEQUENCE [LARGE SCALE GENOMIC DNA]</scope>
    <source>
        <strain evidence="1">Wuqing</strain>
    </source>
</reference>
<accession>A0A0C2MSC3</accession>